<dbReference type="GO" id="GO:0030687">
    <property type="term" value="C:preribosome, large subunit precursor"/>
    <property type="evidence" value="ECO:0007669"/>
    <property type="project" value="TreeGrafter"/>
</dbReference>
<gene>
    <name evidence="3" type="ORF">L9F63_001673</name>
</gene>
<dbReference type="Gene3D" id="3.40.50.300">
    <property type="entry name" value="P-loop containing nucleotide triphosphate hydrolases"/>
    <property type="match status" value="1"/>
</dbReference>
<dbReference type="PANTHER" id="PTHR48103">
    <property type="entry name" value="MIDASIN-RELATED"/>
    <property type="match status" value="1"/>
</dbReference>
<evidence type="ECO:0000256" key="1">
    <source>
        <dbReference type="ARBA" id="ARBA00022741"/>
    </source>
</evidence>
<dbReference type="GO" id="GO:0000027">
    <property type="term" value="P:ribosomal large subunit assembly"/>
    <property type="evidence" value="ECO:0007669"/>
    <property type="project" value="TreeGrafter"/>
</dbReference>
<accession>A0AAD8A4R2</accession>
<keyword evidence="4" id="KW-1185">Reference proteome</keyword>
<evidence type="ECO:0000313" key="4">
    <source>
        <dbReference type="Proteomes" id="UP001233999"/>
    </source>
</evidence>
<dbReference type="GO" id="GO:0000055">
    <property type="term" value="P:ribosomal large subunit export from nucleus"/>
    <property type="evidence" value="ECO:0007669"/>
    <property type="project" value="TreeGrafter"/>
</dbReference>
<proteinExistence type="predicted"/>
<name>A0AAD8A4R2_DIPPU</name>
<reference evidence="3" key="1">
    <citation type="journal article" date="2023" name="IScience">
        <title>Live-bearing cockroach genome reveals convergent evolutionary mechanisms linked to viviparity in insects and beyond.</title>
        <authorList>
            <person name="Fouks B."/>
            <person name="Harrison M.C."/>
            <person name="Mikhailova A.A."/>
            <person name="Marchal E."/>
            <person name="English S."/>
            <person name="Carruthers M."/>
            <person name="Jennings E.C."/>
            <person name="Chiamaka E.L."/>
            <person name="Frigard R.A."/>
            <person name="Pippel M."/>
            <person name="Attardo G.M."/>
            <person name="Benoit J.B."/>
            <person name="Bornberg-Bauer E."/>
            <person name="Tobe S.S."/>
        </authorList>
    </citation>
    <scope>NUCLEOTIDE SEQUENCE</scope>
    <source>
        <strain evidence="3">Stay&amp;Tobe</strain>
    </source>
</reference>
<dbReference type="InterPro" id="IPR027417">
    <property type="entry name" value="P-loop_NTPase"/>
</dbReference>
<keyword evidence="2" id="KW-0067">ATP-binding</keyword>
<organism evidence="3 4">
    <name type="scientific">Diploptera punctata</name>
    <name type="common">Pacific beetle cockroach</name>
    <dbReference type="NCBI Taxonomy" id="6984"/>
    <lineage>
        <taxon>Eukaryota</taxon>
        <taxon>Metazoa</taxon>
        <taxon>Ecdysozoa</taxon>
        <taxon>Arthropoda</taxon>
        <taxon>Hexapoda</taxon>
        <taxon>Insecta</taxon>
        <taxon>Pterygota</taxon>
        <taxon>Neoptera</taxon>
        <taxon>Polyneoptera</taxon>
        <taxon>Dictyoptera</taxon>
        <taxon>Blattodea</taxon>
        <taxon>Blaberoidea</taxon>
        <taxon>Blaberidae</taxon>
        <taxon>Diplopterinae</taxon>
        <taxon>Diploptera</taxon>
    </lineage>
</organism>
<comment type="caution">
    <text evidence="3">The sequence shown here is derived from an EMBL/GenBank/DDBJ whole genome shotgun (WGS) entry which is preliminary data.</text>
</comment>
<dbReference type="EMBL" id="JASPKZ010003857">
    <property type="protein sequence ID" value="KAJ9591737.1"/>
    <property type="molecule type" value="Genomic_DNA"/>
</dbReference>
<keyword evidence="1" id="KW-0547">Nucleotide-binding</keyword>
<dbReference type="Proteomes" id="UP001233999">
    <property type="component" value="Unassembled WGS sequence"/>
</dbReference>
<sequence>GDELKSDAPCIIIAHKNVRIVGKTNPGGHDGKKEVPPAQHNRFTDIWCESCKERSDLDAVIEHNLNSCLFLEN</sequence>
<dbReference type="AlphaFoldDB" id="A0AAD8A4R2"/>
<dbReference type="GO" id="GO:0005524">
    <property type="term" value="F:ATP binding"/>
    <property type="evidence" value="ECO:0007669"/>
    <property type="project" value="UniProtKB-KW"/>
</dbReference>
<dbReference type="GO" id="GO:0005634">
    <property type="term" value="C:nucleus"/>
    <property type="evidence" value="ECO:0007669"/>
    <property type="project" value="TreeGrafter"/>
</dbReference>
<reference evidence="3" key="2">
    <citation type="submission" date="2023-05" db="EMBL/GenBank/DDBJ databases">
        <authorList>
            <person name="Fouks B."/>
        </authorList>
    </citation>
    <scope>NUCLEOTIDE SEQUENCE</scope>
    <source>
        <strain evidence="3">Stay&amp;Tobe</strain>
        <tissue evidence="3">Testes</tissue>
    </source>
</reference>
<protein>
    <submittedName>
        <fullName evidence="3">Uncharacterized protein</fullName>
    </submittedName>
</protein>
<evidence type="ECO:0000256" key="2">
    <source>
        <dbReference type="ARBA" id="ARBA00022840"/>
    </source>
</evidence>
<feature type="non-terminal residue" evidence="3">
    <location>
        <position position="1"/>
    </location>
</feature>
<dbReference type="PANTHER" id="PTHR48103:SF2">
    <property type="entry name" value="MIDASIN"/>
    <property type="match status" value="1"/>
</dbReference>
<evidence type="ECO:0000313" key="3">
    <source>
        <dbReference type="EMBL" id="KAJ9591737.1"/>
    </source>
</evidence>